<gene>
    <name evidence="2" type="ORF">TSPGSL018_24295</name>
</gene>
<feature type="region of interest" description="Disordered" evidence="1">
    <location>
        <begin position="50"/>
        <end position="71"/>
    </location>
</feature>
<feature type="compositionally biased region" description="Polar residues" evidence="1">
    <location>
        <begin position="184"/>
        <end position="204"/>
    </location>
</feature>
<name>A0A061QUI2_9CHLO</name>
<feature type="compositionally biased region" description="Polar residues" evidence="1">
    <location>
        <begin position="1"/>
        <end position="15"/>
    </location>
</feature>
<protein>
    <submittedName>
        <fullName evidence="2">Uncharacterized protein</fullName>
    </submittedName>
</protein>
<feature type="non-terminal residue" evidence="2">
    <location>
        <position position="204"/>
    </location>
</feature>
<reference evidence="2" key="1">
    <citation type="submission" date="2014-05" db="EMBL/GenBank/DDBJ databases">
        <title>The transcriptome of the halophilic microalga Tetraselmis sp. GSL018 isolated from the Great Salt Lake, Utah.</title>
        <authorList>
            <person name="Jinkerson R.E."/>
            <person name="D'Adamo S."/>
            <person name="Posewitz M.C."/>
        </authorList>
    </citation>
    <scope>NUCLEOTIDE SEQUENCE</scope>
    <source>
        <strain evidence="2">GSL018</strain>
    </source>
</reference>
<dbReference type="AlphaFoldDB" id="A0A061QUI2"/>
<feature type="region of interest" description="Disordered" evidence="1">
    <location>
        <begin position="173"/>
        <end position="204"/>
    </location>
</feature>
<dbReference type="EMBL" id="GBEZ01024951">
    <property type="protein sequence ID" value="JAC62089.1"/>
    <property type="molecule type" value="Transcribed_RNA"/>
</dbReference>
<accession>A0A061QUI2</accession>
<evidence type="ECO:0000313" key="2">
    <source>
        <dbReference type="EMBL" id="JAC62089.1"/>
    </source>
</evidence>
<proteinExistence type="predicted"/>
<feature type="region of interest" description="Disordered" evidence="1">
    <location>
        <begin position="1"/>
        <end position="33"/>
    </location>
</feature>
<sequence>MIPPVSSNNFALNSDSIRRGGQAVQPPSSCSGASLQVNLEPVVQGKHGLARNTSSMNHSHIFPGEGQTTSSRAAEEVNLSSLRDAVAGSKAAGDASTLHNDLKHLSTNSSFQFGEVHNASGTSNAKECALPGKADPGYFSSSKQSTLHQQGDCHGKCGAGGFRDSFASLLASNMAAPTSARPRFSNSSQNHNSRFADSHGQPQS</sequence>
<organism evidence="2">
    <name type="scientific">Tetraselmis sp. GSL018</name>
    <dbReference type="NCBI Taxonomy" id="582737"/>
    <lineage>
        <taxon>Eukaryota</taxon>
        <taxon>Viridiplantae</taxon>
        <taxon>Chlorophyta</taxon>
        <taxon>core chlorophytes</taxon>
        <taxon>Chlorodendrophyceae</taxon>
        <taxon>Chlorodendrales</taxon>
        <taxon>Chlorodendraceae</taxon>
        <taxon>Tetraselmis</taxon>
    </lineage>
</organism>
<evidence type="ECO:0000256" key="1">
    <source>
        <dbReference type="SAM" id="MobiDB-lite"/>
    </source>
</evidence>